<name>A0A8H4Q1C3_9HYPO</name>
<accession>A0A8H4Q1C3</accession>
<dbReference type="EMBL" id="JAACLJ010000006">
    <property type="protein sequence ID" value="KAF4584503.1"/>
    <property type="molecule type" value="Genomic_DNA"/>
</dbReference>
<organism evidence="2 4">
    <name type="scientific">Ophiocordyceps camponoti-floridani</name>
    <dbReference type="NCBI Taxonomy" id="2030778"/>
    <lineage>
        <taxon>Eukaryota</taxon>
        <taxon>Fungi</taxon>
        <taxon>Dikarya</taxon>
        <taxon>Ascomycota</taxon>
        <taxon>Pezizomycotina</taxon>
        <taxon>Sordariomycetes</taxon>
        <taxon>Hypocreomycetidae</taxon>
        <taxon>Hypocreales</taxon>
        <taxon>Ophiocordycipitaceae</taxon>
        <taxon>Ophiocordyceps</taxon>
    </lineage>
</organism>
<reference evidence="2 4" key="1">
    <citation type="journal article" date="2020" name="G3 (Bethesda)">
        <title>Genetic Underpinnings of Host Manipulation by Ophiocordyceps as Revealed by Comparative Transcriptomics.</title>
        <authorList>
            <person name="Will I."/>
            <person name="Das B."/>
            <person name="Trinh T."/>
            <person name="Brachmann A."/>
            <person name="Ohm R.A."/>
            <person name="de Bekker C."/>
        </authorList>
    </citation>
    <scope>NUCLEOTIDE SEQUENCE [LARGE SCALE GENOMIC DNA]</scope>
    <source>
        <strain evidence="2 4">EC05</strain>
    </source>
</reference>
<feature type="signal peptide" evidence="1">
    <location>
        <begin position="1"/>
        <end position="20"/>
    </location>
</feature>
<gene>
    <name evidence="3" type="ORF">GQ602_005876</name>
    <name evidence="2" type="ORF">GQ602_006456</name>
</gene>
<evidence type="ECO:0000313" key="2">
    <source>
        <dbReference type="EMBL" id="KAF4581832.1"/>
    </source>
</evidence>
<dbReference type="Proteomes" id="UP000562929">
    <property type="component" value="Unassembled WGS sequence"/>
</dbReference>
<evidence type="ECO:0000256" key="1">
    <source>
        <dbReference type="SAM" id="SignalP"/>
    </source>
</evidence>
<feature type="chain" id="PRO_5036430896" evidence="1">
    <location>
        <begin position="21"/>
        <end position="155"/>
    </location>
</feature>
<comment type="caution">
    <text evidence="2">The sequence shown here is derived from an EMBL/GenBank/DDBJ whole genome shotgun (WGS) entry which is preliminary data.</text>
</comment>
<dbReference type="OrthoDB" id="4928442at2759"/>
<keyword evidence="1" id="KW-0732">Signal</keyword>
<dbReference type="EMBL" id="JAACLJ010000008">
    <property type="protein sequence ID" value="KAF4581832.1"/>
    <property type="molecule type" value="Genomic_DNA"/>
</dbReference>
<protein>
    <submittedName>
        <fullName evidence="2">Uncharacterized protein</fullName>
    </submittedName>
</protein>
<proteinExistence type="predicted"/>
<sequence>MRLVPLVMTVLGALSMGTWARIIIPMRCSSRGFAGYFITWSVRLDITETRVIWKSRQNWVTGIESLKGYVCRLNGQMVFEIQDDSGTPPRYDLRLRCRQLRNLDWSDYIWPIILSVGGGKSLKAVNEKGQNVNFGIYFAEIVERWCVVTDLERVP</sequence>
<evidence type="ECO:0000313" key="4">
    <source>
        <dbReference type="Proteomes" id="UP000562929"/>
    </source>
</evidence>
<keyword evidence="4" id="KW-1185">Reference proteome</keyword>
<evidence type="ECO:0000313" key="3">
    <source>
        <dbReference type="EMBL" id="KAF4584503.1"/>
    </source>
</evidence>
<dbReference type="AlphaFoldDB" id="A0A8H4Q1C3"/>